<comment type="similarity">
    <text evidence="2 10">Belongs to the mitochondrial carrier (TC 2.A.29) family.</text>
</comment>
<keyword evidence="13" id="KW-1185">Reference proteome</keyword>
<dbReference type="SUPFAM" id="SSF52096">
    <property type="entry name" value="ClpP/crotonase"/>
    <property type="match status" value="1"/>
</dbReference>
<feature type="repeat" description="Solcar" evidence="9">
    <location>
        <begin position="214"/>
        <end position="298"/>
    </location>
</feature>
<feature type="repeat" description="Solcar" evidence="9">
    <location>
        <begin position="11"/>
        <end position="95"/>
    </location>
</feature>
<evidence type="ECO:0000256" key="10">
    <source>
        <dbReference type="RuleBase" id="RU000488"/>
    </source>
</evidence>
<dbReference type="AlphaFoldDB" id="A0A9N9G859"/>
<dbReference type="PANTHER" id="PTHR45624:SF45">
    <property type="entry name" value="MITOCHONDRIAL CARRIER"/>
    <property type="match status" value="1"/>
</dbReference>
<dbReference type="GO" id="GO:0000064">
    <property type="term" value="F:L-ornithine transmembrane transporter activity"/>
    <property type="evidence" value="ECO:0007669"/>
    <property type="project" value="TreeGrafter"/>
</dbReference>
<name>A0A9N9G859_FUNMO</name>
<keyword evidence="7" id="KW-0496">Mitochondrion</keyword>
<gene>
    <name evidence="12" type="ORF">FMOSSE_LOCUS8082</name>
</gene>
<evidence type="ECO:0000313" key="13">
    <source>
        <dbReference type="Proteomes" id="UP000789375"/>
    </source>
</evidence>
<dbReference type="CDD" id="cd06558">
    <property type="entry name" value="crotonase-like"/>
    <property type="match status" value="1"/>
</dbReference>
<proteinExistence type="inferred from homology"/>
<dbReference type="InterPro" id="IPR018108">
    <property type="entry name" value="MCP_transmembrane"/>
</dbReference>
<dbReference type="PROSITE" id="PS50920">
    <property type="entry name" value="SOLCAR"/>
    <property type="match status" value="3"/>
</dbReference>
<feature type="repeat" description="Solcar" evidence="9">
    <location>
        <begin position="102"/>
        <end position="200"/>
    </location>
</feature>
<keyword evidence="4 9" id="KW-0812">Transmembrane</keyword>
<organism evidence="12 13">
    <name type="scientific">Funneliformis mosseae</name>
    <name type="common">Endomycorrhizal fungus</name>
    <name type="synonym">Glomus mosseae</name>
    <dbReference type="NCBI Taxonomy" id="27381"/>
    <lineage>
        <taxon>Eukaryota</taxon>
        <taxon>Fungi</taxon>
        <taxon>Fungi incertae sedis</taxon>
        <taxon>Mucoromycota</taxon>
        <taxon>Glomeromycotina</taxon>
        <taxon>Glomeromycetes</taxon>
        <taxon>Glomerales</taxon>
        <taxon>Glomeraceae</taxon>
        <taxon>Funneliformis</taxon>
    </lineage>
</organism>
<evidence type="ECO:0000256" key="6">
    <source>
        <dbReference type="ARBA" id="ARBA00022989"/>
    </source>
</evidence>
<dbReference type="SUPFAM" id="SSF103506">
    <property type="entry name" value="Mitochondrial carrier"/>
    <property type="match status" value="1"/>
</dbReference>
<dbReference type="InterPro" id="IPR001753">
    <property type="entry name" value="Enoyl-CoA_hydra/iso"/>
</dbReference>
<comment type="subcellular location">
    <subcellularLocation>
        <location evidence="1">Mitochondrion membrane</location>
        <topology evidence="1">Multi-pass membrane protein</topology>
    </subcellularLocation>
</comment>
<dbReference type="InterPro" id="IPR023395">
    <property type="entry name" value="MCP_dom_sf"/>
</dbReference>
<evidence type="ECO:0000256" key="4">
    <source>
        <dbReference type="ARBA" id="ARBA00022692"/>
    </source>
</evidence>
<dbReference type="EMBL" id="CAJVPP010002028">
    <property type="protein sequence ID" value="CAG8583831.1"/>
    <property type="molecule type" value="Genomic_DNA"/>
</dbReference>
<evidence type="ECO:0000256" key="11">
    <source>
        <dbReference type="SAM" id="Phobius"/>
    </source>
</evidence>
<evidence type="ECO:0000256" key="9">
    <source>
        <dbReference type="PROSITE-ProRule" id="PRU00282"/>
    </source>
</evidence>
<keyword evidence="8 9" id="KW-0472">Membrane</keyword>
<keyword evidence="5" id="KW-0677">Repeat</keyword>
<dbReference type="InterPro" id="IPR050567">
    <property type="entry name" value="Mitochondrial_Carrier"/>
</dbReference>
<evidence type="ECO:0000256" key="3">
    <source>
        <dbReference type="ARBA" id="ARBA00022448"/>
    </source>
</evidence>
<accession>A0A9N9G859</accession>
<evidence type="ECO:0000313" key="12">
    <source>
        <dbReference type="EMBL" id="CAG8583831.1"/>
    </source>
</evidence>
<dbReference type="Pfam" id="PF00378">
    <property type="entry name" value="ECH_1"/>
    <property type="match status" value="1"/>
</dbReference>
<evidence type="ECO:0000256" key="2">
    <source>
        <dbReference type="ARBA" id="ARBA00006375"/>
    </source>
</evidence>
<dbReference type="GO" id="GO:0031966">
    <property type="term" value="C:mitochondrial membrane"/>
    <property type="evidence" value="ECO:0007669"/>
    <property type="project" value="UniProtKB-SubCell"/>
</dbReference>
<feature type="transmembrane region" description="Helical" evidence="11">
    <location>
        <begin position="71"/>
        <end position="92"/>
    </location>
</feature>
<reference evidence="12" key="1">
    <citation type="submission" date="2021-06" db="EMBL/GenBank/DDBJ databases">
        <authorList>
            <person name="Kallberg Y."/>
            <person name="Tangrot J."/>
            <person name="Rosling A."/>
        </authorList>
    </citation>
    <scope>NUCLEOTIDE SEQUENCE</scope>
    <source>
        <strain evidence="12">87-6 pot B 2015</strain>
    </source>
</reference>
<evidence type="ECO:0000256" key="7">
    <source>
        <dbReference type="ARBA" id="ARBA00023128"/>
    </source>
</evidence>
<dbReference type="Gene3D" id="3.90.226.10">
    <property type="entry name" value="2-enoyl-CoA Hydratase, Chain A, domain 1"/>
    <property type="match status" value="1"/>
</dbReference>
<dbReference type="Gene3D" id="1.50.40.10">
    <property type="entry name" value="Mitochondrial carrier domain"/>
    <property type="match status" value="1"/>
</dbReference>
<evidence type="ECO:0000256" key="5">
    <source>
        <dbReference type="ARBA" id="ARBA00022737"/>
    </source>
</evidence>
<evidence type="ECO:0000256" key="8">
    <source>
        <dbReference type="ARBA" id="ARBA00023136"/>
    </source>
</evidence>
<dbReference type="InterPro" id="IPR029045">
    <property type="entry name" value="ClpP/crotonase-like_dom_sf"/>
</dbReference>
<evidence type="ECO:0000256" key="1">
    <source>
        <dbReference type="ARBA" id="ARBA00004225"/>
    </source>
</evidence>
<feature type="transmembrane region" description="Helical" evidence="11">
    <location>
        <begin position="104"/>
        <end position="123"/>
    </location>
</feature>
<comment type="caution">
    <text evidence="12">The sequence shown here is derived from an EMBL/GenBank/DDBJ whole genome shotgun (WGS) entry which is preliminary data.</text>
</comment>
<protein>
    <submittedName>
        <fullName evidence="12">11677_t:CDS:1</fullName>
    </submittedName>
</protein>
<sequence>MTDVPPTPPNKGGWKDFVAGNFAGMSQVIVGQPLDTIKVRLQVESTRFKGPMDCFMQTVKNEGFFALYKGMAAPLVGIGAVNALLFATYSRLKSIQATSLNEQLVLHKIAIAGAGAGFINSVLSSPVELLKIKMQAQYGSSKAKIGTGELIYKGPIDCARHLISEFGIRNGLFRGFWATVAREIPAYAGFYSGFEYFKRKLTPEGSSPDSLPPSKLMLAGSFGGFSYWLCCYPLDVVKSKVQNMKNPPKGFFYVFTTISSIYKTEGARAFTRGITPTILRSLPAAGSTFTVYELTMRMLEKGSIEYNSSFSPGIGLITLHNSERHNALSGKMMAELADLVDKLEHITQGKTNSKNETDLIALILSGDENSFCSGLENGKKMSSLMQDTLLRFSRLPLISIAAIEGHALGGGAELTTACDHRCISVAAKIRFINVKMGVTTGWGGGGRLINIIGKTKSLRILGASEVLTGQQAYDIGYADLIAEKGETISKSRDFLDPYIYFSSPKKGESDTERKRNSVKAVRGMKAIIAKANDSGTQRNYIRFEHALFNSLWGREENLNAISKAQSERK</sequence>
<keyword evidence="6 11" id="KW-1133">Transmembrane helix</keyword>
<dbReference type="PANTHER" id="PTHR45624">
    <property type="entry name" value="MITOCHONDRIAL BASIC AMINO ACIDS TRANSPORTER-RELATED"/>
    <property type="match status" value="1"/>
</dbReference>
<keyword evidence="3 10" id="KW-0813">Transport</keyword>
<dbReference type="Pfam" id="PF00153">
    <property type="entry name" value="Mito_carr"/>
    <property type="match status" value="3"/>
</dbReference>
<dbReference type="GO" id="GO:1990575">
    <property type="term" value="P:mitochondrial L-ornithine transmembrane transport"/>
    <property type="evidence" value="ECO:0007669"/>
    <property type="project" value="TreeGrafter"/>
</dbReference>
<dbReference type="Proteomes" id="UP000789375">
    <property type="component" value="Unassembled WGS sequence"/>
</dbReference>